<accession>A0AA35TN74</accession>
<feature type="region of interest" description="Disordered" evidence="1">
    <location>
        <begin position="1"/>
        <end position="27"/>
    </location>
</feature>
<evidence type="ECO:0000256" key="1">
    <source>
        <dbReference type="SAM" id="MobiDB-lite"/>
    </source>
</evidence>
<sequence>MRKYDRNGSSEAFQELEAGGEEPNGGG</sequence>
<dbReference type="EMBL" id="CASHTH010003834">
    <property type="protein sequence ID" value="CAI8050092.1"/>
    <property type="molecule type" value="Genomic_DNA"/>
</dbReference>
<gene>
    <name evidence="2" type="ORF">GBAR_LOCUS27553</name>
</gene>
<comment type="caution">
    <text evidence="2">The sequence shown here is derived from an EMBL/GenBank/DDBJ whole genome shotgun (WGS) entry which is preliminary data.</text>
</comment>
<evidence type="ECO:0000313" key="2">
    <source>
        <dbReference type="EMBL" id="CAI8050092.1"/>
    </source>
</evidence>
<keyword evidence="3" id="KW-1185">Reference proteome</keyword>
<evidence type="ECO:0000313" key="3">
    <source>
        <dbReference type="Proteomes" id="UP001174909"/>
    </source>
</evidence>
<dbReference type="Proteomes" id="UP001174909">
    <property type="component" value="Unassembled WGS sequence"/>
</dbReference>
<proteinExistence type="predicted"/>
<organism evidence="2 3">
    <name type="scientific">Geodia barretti</name>
    <name type="common">Barrett's horny sponge</name>
    <dbReference type="NCBI Taxonomy" id="519541"/>
    <lineage>
        <taxon>Eukaryota</taxon>
        <taxon>Metazoa</taxon>
        <taxon>Porifera</taxon>
        <taxon>Demospongiae</taxon>
        <taxon>Heteroscleromorpha</taxon>
        <taxon>Tetractinellida</taxon>
        <taxon>Astrophorina</taxon>
        <taxon>Geodiidae</taxon>
        <taxon>Geodia</taxon>
    </lineage>
</organism>
<reference evidence="2" key="1">
    <citation type="submission" date="2023-03" db="EMBL/GenBank/DDBJ databases">
        <authorList>
            <person name="Steffen K."/>
            <person name="Cardenas P."/>
        </authorList>
    </citation>
    <scope>NUCLEOTIDE SEQUENCE</scope>
</reference>
<protein>
    <submittedName>
        <fullName evidence="2">Uncharacterized protein</fullName>
    </submittedName>
</protein>
<name>A0AA35TN74_GEOBA</name>
<dbReference type="AlphaFoldDB" id="A0AA35TN74"/>